<protein>
    <submittedName>
        <fullName evidence="6">Hint domain-containing protein</fullName>
    </submittedName>
</protein>
<proteinExistence type="predicted"/>
<dbReference type="RefSeq" id="WP_185796132.1">
    <property type="nucleotide sequence ID" value="NZ_JACLQD010000001.1"/>
</dbReference>
<feature type="region of interest" description="Disordered" evidence="3">
    <location>
        <begin position="829"/>
        <end position="873"/>
    </location>
</feature>
<dbReference type="Pfam" id="PF00353">
    <property type="entry name" value="HemolysinCabind"/>
    <property type="match status" value="7"/>
</dbReference>
<feature type="compositionally biased region" description="Low complexity" evidence="3">
    <location>
        <begin position="856"/>
        <end position="869"/>
    </location>
</feature>
<feature type="region of interest" description="Disordered" evidence="3">
    <location>
        <begin position="498"/>
        <end position="550"/>
    </location>
</feature>
<feature type="compositionally biased region" description="Low complexity" evidence="3">
    <location>
        <begin position="829"/>
        <end position="842"/>
    </location>
</feature>
<dbReference type="PANTHER" id="PTHR38340">
    <property type="entry name" value="S-LAYER PROTEIN"/>
    <property type="match status" value="1"/>
</dbReference>
<dbReference type="Gene3D" id="2.150.10.10">
    <property type="entry name" value="Serralysin-like metalloprotease, C-terminal"/>
    <property type="match status" value="5"/>
</dbReference>
<accession>A0A842I553</accession>
<evidence type="ECO:0000256" key="3">
    <source>
        <dbReference type="SAM" id="MobiDB-lite"/>
    </source>
</evidence>
<sequence length="1204" mass="119089">MTSAIVTTYYIVASTAGGAQAAGNVNGYPQITAGGAINAQPGDVFIVDGGVDTNLTINSAGAVATPVTVQFDQNLTALATPNSASISFGQNTLPTVQIAAGVDADGLQLDGRSSDGITVNAADGAKVGMITGSPDTDTVTAGNGVTFNGLWLNDSTTASLTIGHDAVFNYVVTLDAADSTMTMTVGDRAVFNVSASLTATNADRSLTFGNDVTIHGNLTMTGQGTPGNVGDVTLVAGNNLHIDGALSMDGAYLNESFKAGINAYVQSLTMSVTNGTAAVDFGTGAQIYTNITMGGQASTSSLIFADGAVIGTSGNGSITAAGNTSQYNMLLGDNITVNGSLSMTGANNTQWIQAGDSLRVNGEMNLGGQVFTNGVKIGDNFWLLGNLTTAANTAATEYINIGNEWRIGGQLNTSGGQDELFLGRPVPGQVAVVVADGIADDGVSVQAPLGQEAAFRTAALGAGWAQNADGSYSPTATAQNLIFGNIMFFNFDKAADPTAEPNWASQPAFRTPNGIVDGTAGADVFGPGDTDADGDAVDGADGNNDTLLTGDGADSVNAGLGDDLAEGGAGSDILAGGDGNDSLDGGTEEDTLSGGLGADRLDGGAGNDSLSGGDANDRLDGGAGNDTLDGGAGDDLFVLATGFGNDSVLGGETGETGGDTLDGSGLTEGVTLTLATPESGTLSAASGTLGFAEIERVLLGAGNDTVTGSAGSDAVDGGLGNDSLAGGDGSDTLAGGLGDDALDGGAGADSLTGGDGSDTLAGGLGDDALDGGAGADSLTGGDGSDTLAGGLGDDALDGGAGADSLTGGDGSDTLAGGLGDDALDGGAGADSLTGGDGSDTLAGGLGDDMLDGGDGADSLTGGDGSDTLAGGLGDDALDGGAGADSLTGGDGSDTLAGGGGVDSLTGGAGADRFVIDGTADLIADFDTVTGIGNVAQTDNDFIDLAAYYNDVTLAAWNAAHPAQTYTNPLAWLKADQADGTLDLAGGLRLYFNGVPVDGAGLSVENTNVICFARGTRILTDRGPVAVENLRLGHRVQTVDNGCKPLLWIGSSAVAADGPLAPVRIAAGVLHNEAPLLVSPQHRLRIRSSLTERLTRNEEVLVAAKHLVGIPGITRETGEEVEYFHFLLDRHELVFSNGAVTESLFTGPEALKSVTAAARDEIATLFPELARIEGVPPAPVRPLLRGKVVKKLAERHARNGKALVA</sequence>
<dbReference type="InterPro" id="IPR018511">
    <property type="entry name" value="Hemolysin-typ_Ca-bd_CS"/>
</dbReference>
<evidence type="ECO:0000256" key="2">
    <source>
        <dbReference type="ARBA" id="ARBA00022525"/>
    </source>
</evidence>
<dbReference type="GO" id="GO:0005509">
    <property type="term" value="F:calcium ion binding"/>
    <property type="evidence" value="ECO:0007669"/>
    <property type="project" value="InterPro"/>
</dbReference>
<dbReference type="SUPFAM" id="SSF51120">
    <property type="entry name" value="beta-Roll"/>
    <property type="match status" value="5"/>
</dbReference>
<comment type="subcellular location">
    <subcellularLocation>
        <location evidence="1">Secreted</location>
    </subcellularLocation>
</comment>
<evidence type="ECO:0000259" key="5">
    <source>
        <dbReference type="Pfam" id="PF13403"/>
    </source>
</evidence>
<dbReference type="InterPro" id="IPR050557">
    <property type="entry name" value="RTX_toxin/Mannuronan_C5-epim"/>
</dbReference>
<evidence type="ECO:0000256" key="4">
    <source>
        <dbReference type="SAM" id="SignalP"/>
    </source>
</evidence>
<keyword evidence="2" id="KW-0964">Secreted</keyword>
<dbReference type="EMBL" id="JACLQD010000001">
    <property type="protein sequence ID" value="MBC2834543.1"/>
    <property type="molecule type" value="Genomic_DNA"/>
</dbReference>
<dbReference type="PANTHER" id="PTHR38340:SF1">
    <property type="entry name" value="S-LAYER PROTEIN"/>
    <property type="match status" value="1"/>
</dbReference>
<keyword evidence="7" id="KW-1185">Reference proteome</keyword>
<dbReference type="Proteomes" id="UP000555411">
    <property type="component" value="Unassembled WGS sequence"/>
</dbReference>
<dbReference type="PRINTS" id="PR00313">
    <property type="entry name" value="CABNDNGRPT"/>
</dbReference>
<keyword evidence="4" id="KW-0732">Signal</keyword>
<feature type="signal peptide" evidence="4">
    <location>
        <begin position="1"/>
        <end position="21"/>
    </location>
</feature>
<gene>
    <name evidence="6" type="ORF">H7F16_03435</name>
</gene>
<dbReference type="AlphaFoldDB" id="A0A842I553"/>
<comment type="caution">
    <text evidence="6">The sequence shown here is derived from an EMBL/GenBank/DDBJ whole genome shotgun (WGS) entry which is preliminary data.</text>
</comment>
<organism evidence="6 7">
    <name type="scientific">Paragemmobacter straminiformis</name>
    <dbReference type="NCBI Taxonomy" id="2045119"/>
    <lineage>
        <taxon>Bacteria</taxon>
        <taxon>Pseudomonadati</taxon>
        <taxon>Pseudomonadota</taxon>
        <taxon>Alphaproteobacteria</taxon>
        <taxon>Rhodobacterales</taxon>
        <taxon>Paracoccaceae</taxon>
        <taxon>Paragemmobacter</taxon>
    </lineage>
</organism>
<dbReference type="Pfam" id="PF13403">
    <property type="entry name" value="Hint_2"/>
    <property type="match status" value="1"/>
</dbReference>
<feature type="chain" id="PRO_5032658064" evidence="4">
    <location>
        <begin position="22"/>
        <end position="1204"/>
    </location>
</feature>
<name>A0A842I553_9RHOB</name>
<dbReference type="InterPro" id="IPR028992">
    <property type="entry name" value="Hedgehog/Intein_dom"/>
</dbReference>
<dbReference type="PROSITE" id="PS00330">
    <property type="entry name" value="HEMOLYSIN_CALCIUM"/>
    <property type="match status" value="12"/>
</dbReference>
<feature type="region of interest" description="Disordered" evidence="3">
    <location>
        <begin position="569"/>
        <end position="627"/>
    </location>
</feature>
<evidence type="ECO:0000256" key="1">
    <source>
        <dbReference type="ARBA" id="ARBA00004613"/>
    </source>
</evidence>
<dbReference type="SUPFAM" id="SSF51294">
    <property type="entry name" value="Hedgehog/intein (Hint) domain"/>
    <property type="match status" value="1"/>
</dbReference>
<dbReference type="InterPro" id="IPR036844">
    <property type="entry name" value="Hint_dom_sf"/>
</dbReference>
<dbReference type="GO" id="GO:0005576">
    <property type="term" value="C:extracellular region"/>
    <property type="evidence" value="ECO:0007669"/>
    <property type="project" value="UniProtKB-SubCell"/>
</dbReference>
<dbReference type="InterPro" id="IPR011049">
    <property type="entry name" value="Serralysin-like_metalloprot_C"/>
</dbReference>
<evidence type="ECO:0000313" key="6">
    <source>
        <dbReference type="EMBL" id="MBC2834543.1"/>
    </source>
</evidence>
<evidence type="ECO:0000313" key="7">
    <source>
        <dbReference type="Proteomes" id="UP000555411"/>
    </source>
</evidence>
<feature type="domain" description="Hedgehog/Intein (Hint)" evidence="5">
    <location>
        <begin position="1009"/>
        <end position="1146"/>
    </location>
</feature>
<dbReference type="InterPro" id="IPR001343">
    <property type="entry name" value="Hemolysn_Ca-bd"/>
</dbReference>
<reference evidence="6 7" key="1">
    <citation type="journal article" date="2017" name="Int. J. Syst. Evol. Microbiol.">
        <title>Gemmobacter straminiformis sp. nov., isolated from an artificial fountain.</title>
        <authorList>
            <person name="Kang J.Y."/>
            <person name="Kim M.J."/>
            <person name="Chun J."/>
            <person name="Son K.P."/>
            <person name="Jahng K.Y."/>
        </authorList>
    </citation>
    <scope>NUCLEOTIDE SEQUENCE [LARGE SCALE GENOMIC DNA]</scope>
    <source>
        <strain evidence="6 7">CAM-8</strain>
    </source>
</reference>